<keyword evidence="1" id="KW-1133">Transmembrane helix</keyword>
<organism evidence="2 3">
    <name type="scientific">Ottowia thiooxydans</name>
    <dbReference type="NCBI Taxonomy" id="219182"/>
    <lineage>
        <taxon>Bacteria</taxon>
        <taxon>Pseudomonadati</taxon>
        <taxon>Pseudomonadota</taxon>
        <taxon>Betaproteobacteria</taxon>
        <taxon>Burkholderiales</taxon>
        <taxon>Comamonadaceae</taxon>
        <taxon>Ottowia</taxon>
    </lineage>
</organism>
<accession>A0ABV2QHI6</accession>
<comment type="caution">
    <text evidence="2">The sequence shown here is derived from an EMBL/GenBank/DDBJ whole genome shotgun (WGS) entry which is preliminary data.</text>
</comment>
<keyword evidence="1" id="KW-0812">Transmembrane</keyword>
<evidence type="ECO:0000313" key="2">
    <source>
        <dbReference type="EMBL" id="MET4580387.1"/>
    </source>
</evidence>
<dbReference type="RefSeq" id="WP_354449284.1">
    <property type="nucleotide sequence ID" value="NZ_JBEPSH010000017.1"/>
</dbReference>
<feature type="transmembrane region" description="Helical" evidence="1">
    <location>
        <begin position="169"/>
        <end position="190"/>
    </location>
</feature>
<protein>
    <submittedName>
        <fullName evidence="2">ABC-type multidrug transport system fused ATPase/permease subunit</fullName>
    </submittedName>
</protein>
<sequence>MLVSIAYLVVLVWILYLVWSQRVMKRLQNELAADLKGVRFWRVNLARPAFFKRWFNVLPFEAKGILIEEGSQLRVRGYWRSNRKRFESVLRKAECQPSWLGNRSIKSGNMYWGQLRTPKGDLLFSADTGAYALPSRESLKDIFSSIFPELELPEDAIQDFALEKNSRSIAAMVFFFGLLAYAVIDSFFVSRYELTDQQLFRILFHPGVWIGSAVVGSVMAIGAYRWMLSGHVPSRESLVLSFFVISAIGFSALPLAKRVDQVLAAEPSKNYAYRVNLPARLEPADEALGLPRLRFPKSREYWDQFKDGQPYSIPFLRGPLGLWQLDHEKFDPPLIAFFEKQGPRK</sequence>
<name>A0ABV2QHI6_9BURK</name>
<feature type="transmembrane region" description="Helical" evidence="1">
    <location>
        <begin position="202"/>
        <end position="226"/>
    </location>
</feature>
<keyword evidence="3" id="KW-1185">Reference proteome</keyword>
<proteinExistence type="predicted"/>
<dbReference type="EMBL" id="JBEPSH010000017">
    <property type="protein sequence ID" value="MET4580387.1"/>
    <property type="molecule type" value="Genomic_DNA"/>
</dbReference>
<gene>
    <name evidence="2" type="ORF">ABIE13_005528</name>
</gene>
<reference evidence="2 3" key="1">
    <citation type="submission" date="2024-06" db="EMBL/GenBank/DDBJ databases">
        <title>Sorghum-associated microbial communities from plants grown in Nebraska, USA.</title>
        <authorList>
            <person name="Schachtman D."/>
        </authorList>
    </citation>
    <scope>NUCLEOTIDE SEQUENCE [LARGE SCALE GENOMIC DNA]</scope>
    <source>
        <strain evidence="2 3">2709</strain>
    </source>
</reference>
<keyword evidence="1" id="KW-0472">Membrane</keyword>
<dbReference type="Proteomes" id="UP001549320">
    <property type="component" value="Unassembled WGS sequence"/>
</dbReference>
<evidence type="ECO:0000313" key="3">
    <source>
        <dbReference type="Proteomes" id="UP001549320"/>
    </source>
</evidence>
<feature type="transmembrane region" description="Helical" evidence="1">
    <location>
        <begin position="238"/>
        <end position="256"/>
    </location>
</feature>
<evidence type="ECO:0000256" key="1">
    <source>
        <dbReference type="SAM" id="Phobius"/>
    </source>
</evidence>